<gene>
    <name evidence="9" type="ORF">BSZ32_05705</name>
</gene>
<comment type="subcellular location">
    <subcellularLocation>
        <location evidence="1">Cell membrane</location>
        <topology evidence="1">Multi-pass membrane protein</topology>
    </subcellularLocation>
</comment>
<evidence type="ECO:0000256" key="8">
    <source>
        <dbReference type="SAM" id="Phobius"/>
    </source>
</evidence>
<organism evidence="9 10">
    <name type="scientific">Rubritalea profundi</name>
    <dbReference type="NCBI Taxonomy" id="1658618"/>
    <lineage>
        <taxon>Bacteria</taxon>
        <taxon>Pseudomonadati</taxon>
        <taxon>Verrucomicrobiota</taxon>
        <taxon>Verrucomicrobiia</taxon>
        <taxon>Verrucomicrobiales</taxon>
        <taxon>Rubritaleaceae</taxon>
        <taxon>Rubritalea</taxon>
    </lineage>
</organism>
<dbReference type="RefSeq" id="WP_105042543.1">
    <property type="nucleotide sequence ID" value="NZ_MQWA01000001.1"/>
</dbReference>
<evidence type="ECO:0000313" key="10">
    <source>
        <dbReference type="Proteomes" id="UP000239907"/>
    </source>
</evidence>
<dbReference type="AlphaFoldDB" id="A0A2S7TZ57"/>
<dbReference type="OrthoDB" id="184637at2"/>
<comment type="caution">
    <text evidence="9">The sequence shown here is derived from an EMBL/GenBank/DDBJ whole genome shotgun (WGS) entry which is preliminary data.</text>
</comment>
<dbReference type="InterPro" id="IPR026392">
    <property type="entry name" value="Exo/Archaeosortase_dom"/>
</dbReference>
<keyword evidence="2" id="KW-1003">Cell membrane</keyword>
<feature type="transmembrane region" description="Helical" evidence="8">
    <location>
        <begin position="33"/>
        <end position="53"/>
    </location>
</feature>
<dbReference type="GO" id="GO:0005886">
    <property type="term" value="C:plasma membrane"/>
    <property type="evidence" value="ECO:0007669"/>
    <property type="project" value="UniProtKB-SubCell"/>
</dbReference>
<dbReference type="GO" id="GO:0008233">
    <property type="term" value="F:peptidase activity"/>
    <property type="evidence" value="ECO:0007669"/>
    <property type="project" value="UniProtKB-KW"/>
</dbReference>
<keyword evidence="6 8" id="KW-1133">Transmembrane helix</keyword>
<evidence type="ECO:0000256" key="5">
    <source>
        <dbReference type="ARBA" id="ARBA00022801"/>
    </source>
</evidence>
<evidence type="ECO:0000256" key="1">
    <source>
        <dbReference type="ARBA" id="ARBA00004651"/>
    </source>
</evidence>
<feature type="transmembrane region" description="Helical" evidence="8">
    <location>
        <begin position="65"/>
        <end position="83"/>
    </location>
</feature>
<evidence type="ECO:0000256" key="4">
    <source>
        <dbReference type="ARBA" id="ARBA00022692"/>
    </source>
</evidence>
<keyword evidence="10" id="KW-1185">Reference proteome</keyword>
<sequence>MQKNRAIWILGLLVLVLLGPLLQDHLRILWGRQHYQWFPLLLLVVVSLSIRLWSKAEPAEDGPSSLALGLGLLACMFLTAVAYLYYTGWVATVAAIGVLGLLAANLSGIRRMPGLFAVWALLFLLVRLPNQIEKRLLNLFESLSSKIASVVIDQSGTYHVVQGHLLVIDGYEIELDKICNGFFSVVSMVAVVCLYALWRKRPCFHVALLIGSAFAVATVVNVLRIATVGIVYGTAGWDLMDSGWVYVMLVASFAFGLLALMSCDALYSFFLQPVATKEKKKDGRGLVKVWNAIVGFRISKVLESLRKPHTSGASAARPVLTSVLALSLLCLTAFEASVLYYRWGFGNYQTYFMHDKENLAIIDPADVQFARPGWKLLDVQTEEREMSSLWGTYSFVWRLEYHDTMVIMALDYPFNKWHDVKVCYSQLGWKTEAEGLLMPESYKNWGASETEMSLPTGDYGFILCSHCNHKGKPVQPKPTSHQFDMVMYYLHPKQWTAPYGISVDKNQNTFYQTQVMVTAAFPLDEPTKQEIREMYGAFREQARALIEKKSGE</sequence>
<evidence type="ECO:0000256" key="7">
    <source>
        <dbReference type="ARBA" id="ARBA00023136"/>
    </source>
</evidence>
<proteinExistence type="predicted"/>
<keyword evidence="3" id="KW-0645">Protease</keyword>
<feature type="transmembrane region" description="Helical" evidence="8">
    <location>
        <begin position="114"/>
        <end position="132"/>
    </location>
</feature>
<dbReference type="Pfam" id="PF09721">
    <property type="entry name" value="Exosortase_EpsH"/>
    <property type="match status" value="1"/>
</dbReference>
<dbReference type="GO" id="GO:0006508">
    <property type="term" value="P:proteolysis"/>
    <property type="evidence" value="ECO:0007669"/>
    <property type="project" value="UniProtKB-KW"/>
</dbReference>
<reference evidence="9 10" key="1">
    <citation type="submission" date="2016-12" db="EMBL/GenBank/DDBJ databases">
        <title>Study of bacterial adaptation to deep sea.</title>
        <authorList>
            <person name="Song J."/>
            <person name="Yoshizawa S."/>
            <person name="Kogure K."/>
        </authorList>
    </citation>
    <scope>NUCLEOTIDE SEQUENCE [LARGE SCALE GENOMIC DNA]</scope>
    <source>
        <strain evidence="9 10">SAORIC-165</strain>
    </source>
</reference>
<feature type="transmembrane region" description="Helical" evidence="8">
    <location>
        <begin position="89"/>
        <end position="107"/>
    </location>
</feature>
<name>A0A2S7TZ57_9BACT</name>
<evidence type="ECO:0008006" key="11">
    <source>
        <dbReference type="Google" id="ProtNLM"/>
    </source>
</evidence>
<feature type="transmembrane region" description="Helical" evidence="8">
    <location>
        <begin position="244"/>
        <end position="271"/>
    </location>
</feature>
<dbReference type="InterPro" id="IPR019127">
    <property type="entry name" value="Exosortase"/>
</dbReference>
<keyword evidence="4 8" id="KW-0812">Transmembrane</keyword>
<keyword evidence="7 8" id="KW-0472">Membrane</keyword>
<accession>A0A2S7TZ57</accession>
<dbReference type="Proteomes" id="UP000239907">
    <property type="component" value="Unassembled WGS sequence"/>
</dbReference>
<dbReference type="NCBIfam" id="TIGR04178">
    <property type="entry name" value="exo_archaeo"/>
    <property type="match status" value="1"/>
</dbReference>
<evidence type="ECO:0000256" key="2">
    <source>
        <dbReference type="ARBA" id="ARBA00022475"/>
    </source>
</evidence>
<dbReference type="EMBL" id="MQWA01000001">
    <property type="protein sequence ID" value="PQJ28045.1"/>
    <property type="molecule type" value="Genomic_DNA"/>
</dbReference>
<keyword evidence="5" id="KW-0378">Hydrolase</keyword>
<evidence type="ECO:0000313" key="9">
    <source>
        <dbReference type="EMBL" id="PQJ28045.1"/>
    </source>
</evidence>
<dbReference type="NCBIfam" id="NF033780">
    <property type="entry name" value="exosort_XrtU_C"/>
    <property type="match status" value="1"/>
</dbReference>
<feature type="transmembrane region" description="Helical" evidence="8">
    <location>
        <begin position="319"/>
        <end position="343"/>
    </location>
</feature>
<evidence type="ECO:0000256" key="6">
    <source>
        <dbReference type="ARBA" id="ARBA00022989"/>
    </source>
</evidence>
<feature type="transmembrane region" description="Helical" evidence="8">
    <location>
        <begin position="205"/>
        <end position="232"/>
    </location>
</feature>
<evidence type="ECO:0000256" key="3">
    <source>
        <dbReference type="ARBA" id="ARBA00022670"/>
    </source>
</evidence>
<protein>
    <recommendedName>
        <fullName evidence="11">Methanolan biosynthesis EpsI domain-containing protein</fullName>
    </recommendedName>
</protein>
<feature type="transmembrane region" description="Helical" evidence="8">
    <location>
        <begin position="181"/>
        <end position="198"/>
    </location>
</feature>